<evidence type="ECO:0000313" key="1">
    <source>
        <dbReference type="EMBL" id="GJT94472.1"/>
    </source>
</evidence>
<keyword evidence="2" id="KW-1185">Reference proteome</keyword>
<name>A0ABQ5I2W7_9ASTR</name>
<proteinExistence type="predicted"/>
<reference evidence="1" key="2">
    <citation type="submission" date="2022-01" db="EMBL/GenBank/DDBJ databases">
        <authorList>
            <person name="Yamashiro T."/>
            <person name="Shiraishi A."/>
            <person name="Satake H."/>
            <person name="Nakayama K."/>
        </authorList>
    </citation>
    <scope>NUCLEOTIDE SEQUENCE</scope>
</reference>
<organism evidence="1 2">
    <name type="scientific">Tanacetum coccineum</name>
    <dbReference type="NCBI Taxonomy" id="301880"/>
    <lineage>
        <taxon>Eukaryota</taxon>
        <taxon>Viridiplantae</taxon>
        <taxon>Streptophyta</taxon>
        <taxon>Embryophyta</taxon>
        <taxon>Tracheophyta</taxon>
        <taxon>Spermatophyta</taxon>
        <taxon>Magnoliopsida</taxon>
        <taxon>eudicotyledons</taxon>
        <taxon>Gunneridae</taxon>
        <taxon>Pentapetalae</taxon>
        <taxon>asterids</taxon>
        <taxon>campanulids</taxon>
        <taxon>Asterales</taxon>
        <taxon>Asteraceae</taxon>
        <taxon>Asteroideae</taxon>
        <taxon>Anthemideae</taxon>
        <taxon>Anthemidinae</taxon>
        <taxon>Tanacetum</taxon>
    </lineage>
</organism>
<dbReference type="EMBL" id="BQNB010020299">
    <property type="protein sequence ID" value="GJT94472.1"/>
    <property type="molecule type" value="Genomic_DNA"/>
</dbReference>
<sequence length="129" mass="15047">MRYRMVSGMQRVSAIVQDSIVRLVGFTSQLRWMHRKLYQMCQQIPQLEHFRLRCQEDTDDTGSYCHQSQSQHRSLNVLPGASPDSTDNPHYQRFDCHYECYLNEWIVVALVDDNVGHESDSSIGAFIHV</sequence>
<dbReference type="Proteomes" id="UP001151760">
    <property type="component" value="Unassembled WGS sequence"/>
</dbReference>
<reference evidence="1" key="1">
    <citation type="journal article" date="2022" name="Int. J. Mol. Sci.">
        <title>Draft Genome of Tanacetum Coccineum: Genomic Comparison of Closely Related Tanacetum-Family Plants.</title>
        <authorList>
            <person name="Yamashiro T."/>
            <person name="Shiraishi A."/>
            <person name="Nakayama K."/>
            <person name="Satake H."/>
        </authorList>
    </citation>
    <scope>NUCLEOTIDE SEQUENCE</scope>
</reference>
<gene>
    <name evidence="1" type="ORF">Tco_1089990</name>
</gene>
<protein>
    <submittedName>
        <fullName evidence="1">Uncharacterized protein</fullName>
    </submittedName>
</protein>
<comment type="caution">
    <text evidence="1">The sequence shown here is derived from an EMBL/GenBank/DDBJ whole genome shotgun (WGS) entry which is preliminary data.</text>
</comment>
<accession>A0ABQ5I2W7</accession>
<evidence type="ECO:0000313" key="2">
    <source>
        <dbReference type="Proteomes" id="UP001151760"/>
    </source>
</evidence>